<dbReference type="AlphaFoldDB" id="A0A565AYP2"/>
<proteinExistence type="predicted"/>
<gene>
    <name evidence="1" type="ORF">ANE_LOCUS4932</name>
</gene>
<accession>A0A565AYP2</accession>
<organism evidence="1 2">
    <name type="scientific">Arabis nemorensis</name>
    <dbReference type="NCBI Taxonomy" id="586526"/>
    <lineage>
        <taxon>Eukaryota</taxon>
        <taxon>Viridiplantae</taxon>
        <taxon>Streptophyta</taxon>
        <taxon>Embryophyta</taxon>
        <taxon>Tracheophyta</taxon>
        <taxon>Spermatophyta</taxon>
        <taxon>Magnoliopsida</taxon>
        <taxon>eudicotyledons</taxon>
        <taxon>Gunneridae</taxon>
        <taxon>Pentapetalae</taxon>
        <taxon>rosids</taxon>
        <taxon>malvids</taxon>
        <taxon>Brassicales</taxon>
        <taxon>Brassicaceae</taxon>
        <taxon>Arabideae</taxon>
        <taxon>Arabis</taxon>
    </lineage>
</organism>
<dbReference type="Proteomes" id="UP000489600">
    <property type="component" value="Unassembled WGS sequence"/>
</dbReference>
<comment type="caution">
    <text evidence="1">The sequence shown here is derived from an EMBL/GenBank/DDBJ whole genome shotgun (WGS) entry which is preliminary data.</text>
</comment>
<reference evidence="1" key="1">
    <citation type="submission" date="2019-07" db="EMBL/GenBank/DDBJ databases">
        <authorList>
            <person name="Dittberner H."/>
        </authorList>
    </citation>
    <scope>NUCLEOTIDE SEQUENCE [LARGE SCALE GENOMIC DNA]</scope>
</reference>
<protein>
    <submittedName>
        <fullName evidence="1">Uncharacterized protein</fullName>
    </submittedName>
</protein>
<keyword evidence="2" id="KW-1185">Reference proteome</keyword>
<dbReference type="EMBL" id="CABITT030000002">
    <property type="protein sequence ID" value="VVA94487.1"/>
    <property type="molecule type" value="Genomic_DNA"/>
</dbReference>
<evidence type="ECO:0000313" key="2">
    <source>
        <dbReference type="Proteomes" id="UP000489600"/>
    </source>
</evidence>
<evidence type="ECO:0000313" key="1">
    <source>
        <dbReference type="EMBL" id="VVA94487.1"/>
    </source>
</evidence>
<sequence>MLPGTLIETTKGLSFSDASGAKARRWSKGSPASDCGSPALLFRRLSALFDLLRPFFPLLRVPYEGKLEFSDRRIRIYKPPHPTDFLRLRLPPPRRYFGYHYSHTT</sequence>
<name>A0A565AYP2_9BRAS</name>